<dbReference type="EMBL" id="BARU01006285">
    <property type="protein sequence ID" value="GAH46552.1"/>
    <property type="molecule type" value="Genomic_DNA"/>
</dbReference>
<dbReference type="SUPFAM" id="SSF53335">
    <property type="entry name" value="S-adenosyl-L-methionine-dependent methyltransferases"/>
    <property type="match status" value="1"/>
</dbReference>
<dbReference type="PANTHER" id="PTHR42912">
    <property type="entry name" value="METHYLTRANSFERASE"/>
    <property type="match status" value="1"/>
</dbReference>
<dbReference type="InterPro" id="IPR050508">
    <property type="entry name" value="Methyltransf_Superfamily"/>
</dbReference>
<dbReference type="Pfam" id="PF08241">
    <property type="entry name" value="Methyltransf_11"/>
    <property type="match status" value="1"/>
</dbReference>
<accession>X1FNL8</accession>
<organism evidence="2">
    <name type="scientific">marine sediment metagenome</name>
    <dbReference type="NCBI Taxonomy" id="412755"/>
    <lineage>
        <taxon>unclassified sequences</taxon>
        <taxon>metagenomes</taxon>
        <taxon>ecological metagenomes</taxon>
    </lineage>
</organism>
<dbReference type="GO" id="GO:0008757">
    <property type="term" value="F:S-adenosylmethionine-dependent methyltransferase activity"/>
    <property type="evidence" value="ECO:0007669"/>
    <property type="project" value="InterPro"/>
</dbReference>
<dbReference type="InterPro" id="IPR029063">
    <property type="entry name" value="SAM-dependent_MTases_sf"/>
</dbReference>
<dbReference type="PANTHER" id="PTHR42912:SF80">
    <property type="entry name" value="METHYLTRANSFERASE DOMAIN-CONTAINING PROTEIN"/>
    <property type="match status" value="1"/>
</dbReference>
<sequence>MLAYKVTVMDAASVRHAYRRWAPVYDVTFGQIAEAGRKHAVKIINRKRGRVLEVGVGTGLSLPCYGGHLTITGIDLSPEMLAKAAGRVERKNLDNVAGLHEMDAGALAFPDESFDTVVAMYVMTVVPEPDRVMRELERVCAAGGEVILVNHFSQDEGVRGFFERKLAPFAEFIGWRPLFDIDQVLVCEDLRLVERRALRPFGLFTMLRFVKEPGFGLLPQLAAGARAPARARARRPVSARLPEPIRVRIKWQVARALVHCRRLLDTNYWRSLYRRLQSQLAE</sequence>
<dbReference type="CDD" id="cd02440">
    <property type="entry name" value="AdoMet_MTases"/>
    <property type="match status" value="1"/>
</dbReference>
<evidence type="ECO:0000259" key="1">
    <source>
        <dbReference type="Pfam" id="PF08241"/>
    </source>
</evidence>
<feature type="domain" description="Methyltransferase type 11" evidence="1">
    <location>
        <begin position="52"/>
        <end position="147"/>
    </location>
</feature>
<gene>
    <name evidence="2" type="ORF">S03H2_12347</name>
</gene>
<dbReference type="AlphaFoldDB" id="X1FNL8"/>
<evidence type="ECO:0000313" key="2">
    <source>
        <dbReference type="EMBL" id="GAH46552.1"/>
    </source>
</evidence>
<reference evidence="2" key="1">
    <citation type="journal article" date="2014" name="Front. Microbiol.">
        <title>High frequency of phylogenetically diverse reductive dehalogenase-homologous genes in deep subseafloor sedimentary metagenomes.</title>
        <authorList>
            <person name="Kawai M."/>
            <person name="Futagami T."/>
            <person name="Toyoda A."/>
            <person name="Takaki Y."/>
            <person name="Nishi S."/>
            <person name="Hori S."/>
            <person name="Arai W."/>
            <person name="Tsubouchi T."/>
            <person name="Morono Y."/>
            <person name="Uchiyama I."/>
            <person name="Ito T."/>
            <person name="Fujiyama A."/>
            <person name="Inagaki F."/>
            <person name="Takami H."/>
        </authorList>
    </citation>
    <scope>NUCLEOTIDE SEQUENCE</scope>
    <source>
        <strain evidence="2">Expedition CK06-06</strain>
    </source>
</reference>
<name>X1FNL8_9ZZZZ</name>
<protein>
    <recommendedName>
        <fullName evidence="1">Methyltransferase type 11 domain-containing protein</fullName>
    </recommendedName>
</protein>
<proteinExistence type="predicted"/>
<dbReference type="InterPro" id="IPR013216">
    <property type="entry name" value="Methyltransf_11"/>
</dbReference>
<comment type="caution">
    <text evidence="2">The sequence shown here is derived from an EMBL/GenBank/DDBJ whole genome shotgun (WGS) entry which is preliminary data.</text>
</comment>
<dbReference type="Gene3D" id="3.40.50.150">
    <property type="entry name" value="Vaccinia Virus protein VP39"/>
    <property type="match status" value="1"/>
</dbReference>